<evidence type="ECO:0000256" key="1">
    <source>
        <dbReference type="SAM" id="SignalP"/>
    </source>
</evidence>
<evidence type="ECO:0000313" key="3">
    <source>
        <dbReference type="Proteomes" id="UP000006620"/>
    </source>
</evidence>
<dbReference type="PATRIC" id="fig|1036673.3.peg.4110"/>
<dbReference type="Proteomes" id="UP000006620">
    <property type="component" value="Chromosome"/>
</dbReference>
<dbReference type="EMBL" id="CP002869">
    <property type="protein sequence ID" value="AEI43003.1"/>
    <property type="molecule type" value="Genomic_DNA"/>
</dbReference>
<accession>F8F975</accession>
<evidence type="ECO:0008006" key="4">
    <source>
        <dbReference type="Google" id="ProtNLM"/>
    </source>
</evidence>
<dbReference type="RefSeq" id="WP_013918157.1">
    <property type="nucleotide sequence ID" value="NC_015690.1"/>
</dbReference>
<feature type="chain" id="PRO_5003370305" description="Copper amine oxidase-like N-terminal domain-containing protein" evidence="1">
    <location>
        <begin position="30"/>
        <end position="484"/>
    </location>
</feature>
<gene>
    <name evidence="2" type="ordered locus">KNP414_04473</name>
</gene>
<dbReference type="KEGG" id="pms:KNP414_04473"/>
<organism evidence="2 3">
    <name type="scientific">Paenibacillus mucilaginosus (strain KNP414)</name>
    <dbReference type="NCBI Taxonomy" id="1036673"/>
    <lineage>
        <taxon>Bacteria</taxon>
        <taxon>Bacillati</taxon>
        <taxon>Bacillota</taxon>
        <taxon>Bacilli</taxon>
        <taxon>Bacillales</taxon>
        <taxon>Paenibacillaceae</taxon>
        <taxon>Paenibacillus</taxon>
    </lineage>
</organism>
<proteinExistence type="predicted"/>
<keyword evidence="1" id="KW-0732">Signal</keyword>
<dbReference type="AlphaFoldDB" id="F8F975"/>
<protein>
    <recommendedName>
        <fullName evidence="4">Copper amine oxidase-like N-terminal domain-containing protein</fullName>
    </recommendedName>
</protein>
<reference evidence="2 3" key="2">
    <citation type="journal article" date="2013" name="Genome Announc.">
        <title>Genome Sequence of Growth-Improving Paenibacillus mucilaginosus Strain KNP414.</title>
        <authorList>
            <person name="Lu J.J."/>
            <person name="Wang J.F."/>
            <person name="Hu X.F."/>
        </authorList>
    </citation>
    <scope>NUCLEOTIDE SEQUENCE [LARGE SCALE GENOMIC DNA]</scope>
    <source>
        <strain evidence="2 3">KNP414</strain>
    </source>
</reference>
<sequence length="484" mass="54490">MISWTKRAALLTCCSLFLLTAAPLPSASAAVTSRAALPPFPVTLNGVDLDSAHSKYPFLYMNSITYMPLTWNHLQSLNIKSHWSEEEGLMIMPNGDYPPPIQEGPPEQDLSDKRNAAAFSVKRLNQRLWINGTVIDNETEPYPFLTFRDVVYMPLTWRYVHELLHLEIRWDADNGLTLVGGQNVMGPVAGEDDHALYFSSMLLDPAKGVLKMDKSTYLMTWKNRESVKSLVDHTRTATPPYGGKPADVIRKDRNLYYGGQLLYTLTDSDVWEAADYGPPVHTYTEFDAGRQGVIVTVNLRLPLPVIGPYHGTTYNFLVRSGKVSRLEHFNSRLSRVIPNPDGSVWIAVDRLPSRHGYEIGSARIGLMDPEGRIRLVNELLDEADVRALGLQNPDLPNPAGADGSLYVVMSGYTWEGEKKDTAGLYTLNTKLETERLTHSAAGDYYMDKNRGLYWLKGNNTIENVMSHEIHSWFDYELVRMDSPY</sequence>
<reference evidence="3" key="1">
    <citation type="submission" date="2011-06" db="EMBL/GenBank/DDBJ databases">
        <title>Complete genome sequence of Paenibacillus mucilaginosus KNP414.</title>
        <authorList>
            <person name="Wang J."/>
            <person name="Hu S."/>
            <person name="Hu X."/>
            <person name="Zhang B."/>
            <person name="Dong D."/>
            <person name="Zhang S."/>
            <person name="Zhao K."/>
            <person name="Wu D."/>
        </authorList>
    </citation>
    <scope>NUCLEOTIDE SEQUENCE [LARGE SCALE GENOMIC DNA]</scope>
    <source>
        <strain evidence="3">KNP414</strain>
    </source>
</reference>
<dbReference type="HOGENOM" id="CLU_560016_0_0_9"/>
<evidence type="ECO:0000313" key="2">
    <source>
        <dbReference type="EMBL" id="AEI43003.1"/>
    </source>
</evidence>
<feature type="signal peptide" evidence="1">
    <location>
        <begin position="1"/>
        <end position="29"/>
    </location>
</feature>
<name>F8F975_PAEMK</name>